<sequence>MKKITLLSLFLITTLTSLAQSNANCSGATPLSPGVTATGNANSGSHSGIFPSCGFGANDYWYSFVAPASGEVNVVTNEEYAIYITCPIDNDDTSDKEIFCGNGNNTISSLNSGETYYIQVMPLPIACKGSACGDFNITVTENALSNNIVENNLFNIYPNPVQDILSVKSKSKITSIQVYNVLGKVLLTRTPNALNTEVDLSSFSNGYYLLRLNSGSKSKMLKVLKN</sequence>
<name>A0ABP8CCU1_9FLAO</name>
<feature type="signal peptide" evidence="2">
    <location>
        <begin position="1"/>
        <end position="19"/>
    </location>
</feature>
<dbReference type="Gene3D" id="2.60.120.380">
    <property type="match status" value="1"/>
</dbReference>
<evidence type="ECO:0000313" key="6">
    <source>
        <dbReference type="Proteomes" id="UP001501496"/>
    </source>
</evidence>
<gene>
    <name evidence="5" type="ORF">GCM10022291_25490</name>
</gene>
<feature type="domain" description="Secretion system C-terminal sorting" evidence="3">
    <location>
        <begin position="156"/>
        <end position="222"/>
    </location>
</feature>
<evidence type="ECO:0000256" key="2">
    <source>
        <dbReference type="SAM" id="SignalP"/>
    </source>
</evidence>
<evidence type="ECO:0000313" key="5">
    <source>
        <dbReference type="EMBL" id="GAA4237733.1"/>
    </source>
</evidence>
<evidence type="ECO:0000259" key="4">
    <source>
        <dbReference type="Pfam" id="PF23759"/>
    </source>
</evidence>
<reference evidence="6" key="1">
    <citation type="journal article" date="2019" name="Int. J. Syst. Evol. Microbiol.">
        <title>The Global Catalogue of Microorganisms (GCM) 10K type strain sequencing project: providing services to taxonomists for standard genome sequencing and annotation.</title>
        <authorList>
            <consortium name="The Broad Institute Genomics Platform"/>
            <consortium name="The Broad Institute Genome Sequencing Center for Infectious Disease"/>
            <person name="Wu L."/>
            <person name="Ma J."/>
        </authorList>
    </citation>
    <scope>NUCLEOTIDE SEQUENCE [LARGE SCALE GENOMIC DNA]</scope>
    <source>
        <strain evidence="6">JCM 17630</strain>
    </source>
</reference>
<protein>
    <recommendedName>
        <fullName evidence="7">Secretion system C-terminal sorting domain-containing protein</fullName>
    </recommendedName>
</protein>
<dbReference type="Pfam" id="PF23759">
    <property type="entry name" value="GBD_T9SS_assoc"/>
    <property type="match status" value="1"/>
</dbReference>
<feature type="domain" description="T9SS-like galactose binding" evidence="4">
    <location>
        <begin position="57"/>
        <end position="121"/>
    </location>
</feature>
<keyword evidence="1 2" id="KW-0732">Signal</keyword>
<evidence type="ECO:0008006" key="7">
    <source>
        <dbReference type="Google" id="ProtNLM"/>
    </source>
</evidence>
<dbReference type="NCBIfam" id="TIGR04183">
    <property type="entry name" value="Por_Secre_tail"/>
    <property type="match status" value="1"/>
</dbReference>
<accession>A0ABP8CCU1</accession>
<dbReference type="InterPro" id="IPR056600">
    <property type="entry name" value="GBD_T9SS_assoc"/>
</dbReference>
<dbReference type="RefSeq" id="WP_344788657.1">
    <property type="nucleotide sequence ID" value="NZ_BAABCA010000005.1"/>
</dbReference>
<dbReference type="InterPro" id="IPR026444">
    <property type="entry name" value="Secre_tail"/>
</dbReference>
<organism evidence="5 6">
    <name type="scientific">Postechiella marina</name>
    <dbReference type="NCBI Taxonomy" id="943941"/>
    <lineage>
        <taxon>Bacteria</taxon>
        <taxon>Pseudomonadati</taxon>
        <taxon>Bacteroidota</taxon>
        <taxon>Flavobacteriia</taxon>
        <taxon>Flavobacteriales</taxon>
        <taxon>Flavobacteriaceae</taxon>
        <taxon>Postechiella</taxon>
    </lineage>
</organism>
<dbReference type="Pfam" id="PF18962">
    <property type="entry name" value="Por_Secre_tail"/>
    <property type="match status" value="1"/>
</dbReference>
<comment type="caution">
    <text evidence="5">The sequence shown here is derived from an EMBL/GenBank/DDBJ whole genome shotgun (WGS) entry which is preliminary data.</text>
</comment>
<dbReference type="SUPFAM" id="SSF89260">
    <property type="entry name" value="Collagen-binding domain"/>
    <property type="match status" value="1"/>
</dbReference>
<dbReference type="Proteomes" id="UP001501496">
    <property type="component" value="Unassembled WGS sequence"/>
</dbReference>
<dbReference type="EMBL" id="BAABCA010000005">
    <property type="protein sequence ID" value="GAA4237733.1"/>
    <property type="molecule type" value="Genomic_DNA"/>
</dbReference>
<evidence type="ECO:0000256" key="1">
    <source>
        <dbReference type="ARBA" id="ARBA00022729"/>
    </source>
</evidence>
<keyword evidence="6" id="KW-1185">Reference proteome</keyword>
<proteinExistence type="predicted"/>
<feature type="chain" id="PRO_5045552845" description="Secretion system C-terminal sorting domain-containing protein" evidence="2">
    <location>
        <begin position="20"/>
        <end position="226"/>
    </location>
</feature>
<evidence type="ECO:0000259" key="3">
    <source>
        <dbReference type="Pfam" id="PF18962"/>
    </source>
</evidence>